<dbReference type="Gene3D" id="1.10.3480.10">
    <property type="entry name" value="TorD-like"/>
    <property type="match status" value="1"/>
</dbReference>
<dbReference type="EMBL" id="SSTJ01000004">
    <property type="protein sequence ID" value="THG37707.1"/>
    <property type="molecule type" value="Genomic_DNA"/>
</dbReference>
<dbReference type="InterPro" id="IPR026269">
    <property type="entry name" value="DmsD-type"/>
</dbReference>
<name>A0A4V3WUZ0_9ACTN</name>
<evidence type="ECO:0000313" key="3">
    <source>
        <dbReference type="Proteomes" id="UP000308978"/>
    </source>
</evidence>
<reference evidence="2 3" key="1">
    <citation type="submission" date="2019-04" db="EMBL/GenBank/DDBJ databases">
        <title>Microbes associate with the intestines of laboratory mice.</title>
        <authorList>
            <person name="Navarre W."/>
            <person name="Wong E."/>
            <person name="Huang K.C."/>
            <person name="Tropini C."/>
            <person name="Ng K."/>
            <person name="Yu B."/>
        </authorList>
    </citation>
    <scope>NUCLEOTIDE SEQUENCE [LARGE SCALE GENOMIC DNA]</scope>
    <source>
        <strain evidence="2 3">NM80_B27</strain>
    </source>
</reference>
<dbReference type="AlphaFoldDB" id="A0A4V3WUZ0"/>
<dbReference type="Proteomes" id="UP000308978">
    <property type="component" value="Unassembled WGS sequence"/>
</dbReference>
<dbReference type="InterPro" id="IPR020945">
    <property type="entry name" value="DMSO/NO3_reduct_chaperone"/>
</dbReference>
<gene>
    <name evidence="2" type="primary">dmsD</name>
    <name evidence="2" type="ORF">E5986_04920</name>
</gene>
<dbReference type="InterPro" id="IPR050289">
    <property type="entry name" value="TorD/DmsD_chaperones"/>
</dbReference>
<dbReference type="NCBIfam" id="NF008632">
    <property type="entry name" value="PRK11621.1"/>
    <property type="match status" value="1"/>
</dbReference>
<evidence type="ECO:0000313" key="2">
    <source>
        <dbReference type="EMBL" id="THG37707.1"/>
    </source>
</evidence>
<comment type="caution">
    <text evidence="2">The sequence shown here is derived from an EMBL/GenBank/DDBJ whole genome shotgun (WGS) entry which is preliminary data.</text>
</comment>
<dbReference type="InterPro" id="IPR036411">
    <property type="entry name" value="TorD-like_sf"/>
</dbReference>
<protein>
    <submittedName>
        <fullName evidence="2">Tat proofreading chaperone DmsD</fullName>
    </submittedName>
</protein>
<keyword evidence="1" id="KW-0143">Chaperone</keyword>
<dbReference type="RefSeq" id="WP_136433881.1">
    <property type="nucleotide sequence ID" value="NZ_SSTJ01000004.1"/>
</dbReference>
<sequence>MTHCVDNASTATETAADSAAVEAIAFVGAVLAPFFLNDPRTGQAPDAFAALAELDVDAAAAEWPFADESEARAALALMRAGLAAGADHDDLVWEYRRLFVGPGRLPAPPWGSVYTDHDCVIFGESTLALRAWMRARGIQRLGDERTPEDHIGLMLALLSFLAAERPELVDEYLRDHLLTWALHYLEGLAEAADHPFYRGLACLTRATMLGMQQERELAVNLPRFYR</sequence>
<organism evidence="2 3">
    <name type="scientific">Adlercreutzia caecimuris</name>
    <dbReference type="NCBI Taxonomy" id="671266"/>
    <lineage>
        <taxon>Bacteria</taxon>
        <taxon>Bacillati</taxon>
        <taxon>Actinomycetota</taxon>
        <taxon>Coriobacteriia</taxon>
        <taxon>Eggerthellales</taxon>
        <taxon>Eggerthellaceae</taxon>
        <taxon>Adlercreutzia</taxon>
    </lineage>
</organism>
<proteinExistence type="predicted"/>
<dbReference type="PANTHER" id="PTHR34227:SF13">
    <property type="entry name" value="TAT PROOFREADING CHAPERONE DMSD-RELATED"/>
    <property type="match status" value="1"/>
</dbReference>
<dbReference type="Pfam" id="PF02613">
    <property type="entry name" value="Nitrate_red_del"/>
    <property type="match status" value="1"/>
</dbReference>
<evidence type="ECO:0000256" key="1">
    <source>
        <dbReference type="ARBA" id="ARBA00023186"/>
    </source>
</evidence>
<dbReference type="PIRSF" id="PIRSF004690">
    <property type="entry name" value="DmsD"/>
    <property type="match status" value="1"/>
</dbReference>
<dbReference type="PANTHER" id="PTHR34227">
    <property type="entry name" value="CHAPERONE PROTEIN YCDY"/>
    <property type="match status" value="1"/>
</dbReference>
<dbReference type="SUPFAM" id="SSF89155">
    <property type="entry name" value="TorD-like"/>
    <property type="match status" value="1"/>
</dbReference>
<accession>A0A4V3WUZ0</accession>